<organism evidence="2">
    <name type="scientific">Brassica cretica</name>
    <name type="common">Mustard</name>
    <dbReference type="NCBI Taxonomy" id="69181"/>
    <lineage>
        <taxon>Eukaryota</taxon>
        <taxon>Viridiplantae</taxon>
        <taxon>Streptophyta</taxon>
        <taxon>Embryophyta</taxon>
        <taxon>Tracheophyta</taxon>
        <taxon>Spermatophyta</taxon>
        <taxon>Magnoliopsida</taxon>
        <taxon>eudicotyledons</taxon>
        <taxon>Gunneridae</taxon>
        <taxon>Pentapetalae</taxon>
        <taxon>rosids</taxon>
        <taxon>malvids</taxon>
        <taxon>Brassicales</taxon>
        <taxon>Brassicaceae</taxon>
        <taxon>Brassiceae</taxon>
        <taxon>Brassica</taxon>
    </lineage>
</organism>
<gene>
    <name evidence="2" type="ORF">F2Q70_00015427</name>
</gene>
<sequence>MLKLAGVGTHHLTSVPSLSLYSSTWLHMLAAEKQLLGYVSLGGAIYVACLYLAAELTSFLIHRLSLHLGFKPR</sequence>
<dbReference type="AlphaFoldDB" id="A0A8S9I412"/>
<proteinExistence type="predicted"/>
<evidence type="ECO:0000313" key="2">
    <source>
        <dbReference type="EMBL" id="KAF2564163.1"/>
    </source>
</evidence>
<name>A0A8S9I412_BRACR</name>
<evidence type="ECO:0000256" key="1">
    <source>
        <dbReference type="SAM" id="Phobius"/>
    </source>
</evidence>
<keyword evidence="1" id="KW-0812">Transmembrane</keyword>
<keyword evidence="1" id="KW-1133">Transmembrane helix</keyword>
<accession>A0A8S9I412</accession>
<feature type="transmembrane region" description="Helical" evidence="1">
    <location>
        <begin position="35"/>
        <end position="54"/>
    </location>
</feature>
<protein>
    <submittedName>
        <fullName evidence="2">Uncharacterized protein</fullName>
    </submittedName>
</protein>
<comment type="caution">
    <text evidence="2">The sequence shown here is derived from an EMBL/GenBank/DDBJ whole genome shotgun (WGS) entry which is preliminary data.</text>
</comment>
<reference evidence="2" key="1">
    <citation type="submission" date="2019-12" db="EMBL/GenBank/DDBJ databases">
        <title>Genome sequencing and annotation of Brassica cretica.</title>
        <authorList>
            <person name="Studholme D.J."/>
            <person name="Sarris P.F."/>
        </authorList>
    </citation>
    <scope>NUCLEOTIDE SEQUENCE</scope>
    <source>
        <strain evidence="2">PFS-102/07</strain>
        <tissue evidence="2">Leaf</tissue>
    </source>
</reference>
<dbReference type="EMBL" id="QGKY02001250">
    <property type="protein sequence ID" value="KAF2564163.1"/>
    <property type="molecule type" value="Genomic_DNA"/>
</dbReference>
<keyword evidence="1" id="KW-0472">Membrane</keyword>